<evidence type="ECO:0000256" key="4">
    <source>
        <dbReference type="ARBA" id="ARBA00023163"/>
    </source>
</evidence>
<feature type="DNA-binding region" description="Fork-head" evidence="6">
    <location>
        <begin position="459"/>
        <end position="559"/>
    </location>
</feature>
<dbReference type="InterPro" id="IPR047119">
    <property type="entry name" value="FOXN2/3-like"/>
</dbReference>
<dbReference type="SUPFAM" id="SSF46785">
    <property type="entry name" value="Winged helix' DNA-binding domain"/>
    <property type="match status" value="1"/>
</dbReference>
<dbReference type="AlphaFoldDB" id="A0AAW2HVT5"/>
<name>A0AAW2HVT5_9NEOP</name>
<dbReference type="InterPro" id="IPR036388">
    <property type="entry name" value="WH-like_DNA-bd_sf"/>
</dbReference>
<gene>
    <name evidence="9" type="ORF">PYX00_006044</name>
</gene>
<comment type="caution">
    <text evidence="9">The sequence shown here is derived from an EMBL/GenBank/DDBJ whole genome shotgun (WGS) entry which is preliminary data.</text>
</comment>
<evidence type="ECO:0000256" key="2">
    <source>
        <dbReference type="ARBA" id="ARBA00023015"/>
    </source>
</evidence>
<dbReference type="EMBL" id="JARGDH010000003">
    <property type="protein sequence ID" value="KAL0273355.1"/>
    <property type="molecule type" value="Genomic_DNA"/>
</dbReference>
<evidence type="ECO:0000256" key="6">
    <source>
        <dbReference type="PROSITE-ProRule" id="PRU00089"/>
    </source>
</evidence>
<keyword evidence="5 6" id="KW-0539">Nucleus</keyword>
<dbReference type="GO" id="GO:0005634">
    <property type="term" value="C:nucleus"/>
    <property type="evidence" value="ECO:0007669"/>
    <property type="project" value="UniProtKB-SubCell"/>
</dbReference>
<sequence>MKGPSNISVRLDLFEDKNNTSDKSEQNLEMKSNSDENHMFKWNELEQMNRQVVFINPEWDEIEEEKSGIPAILNGITPTKSVSPQPTEFVATDSESISSVTVSLDELVDESEEIVTVVAEPEQTVVQGDLAPLTAQYSDAKSQKIFSNGAENRNWKDPETVKMESEFTAQQIIKIAKNKSIINSNESTKKYETMEPNKLIKASCYVVQNGKVTKPFYIVKNPSLRSDIIYRGDNKVDDLSRSKSTKSLDSSAVSDELKNLLPLGRQSAGKKKENFQEAQFSKPNRNQDYIRIIEHPAKEKRVVVGKPRDAKFKSDANLKKPMDDGMKKFKKNLATNSKNNSGESEDLMWLLDFKLDDLFSESSLPALSHLDDSLEYTEFPGKIVNIPGSTSNIKVAEGDSMAVEIGCQTETTANKSNKSSNCKTGQKQQQQQQQKLESKAESSITGRTFNDLKYSENRKPPFTYTELIECALQEKGPLTVSEIYHWISETFPYYKSWDDRWKNSVRHNLSINPYFRKGTKARQGSGHLWTVNKSDDNSKINSWKRQRFHEFEEFNKRLRLAGEVEKHESSSECVSSSKMMDETELATASIEDKENRKLHKDVLMAACVDNNLISASNVSLEQSAEEILSGVKKTVEVQYLEPVKSSSPCENDFLNPISKEILMGECGLLNQIELNLTAETGEHLSIVDDMTDSEHIFGISDELNFQYDISNHPPQLLSLAK</sequence>
<organism evidence="9">
    <name type="scientific">Menopon gallinae</name>
    <name type="common">poultry shaft louse</name>
    <dbReference type="NCBI Taxonomy" id="328185"/>
    <lineage>
        <taxon>Eukaryota</taxon>
        <taxon>Metazoa</taxon>
        <taxon>Ecdysozoa</taxon>
        <taxon>Arthropoda</taxon>
        <taxon>Hexapoda</taxon>
        <taxon>Insecta</taxon>
        <taxon>Pterygota</taxon>
        <taxon>Neoptera</taxon>
        <taxon>Paraneoptera</taxon>
        <taxon>Psocodea</taxon>
        <taxon>Troctomorpha</taxon>
        <taxon>Phthiraptera</taxon>
        <taxon>Amblycera</taxon>
        <taxon>Menoponidae</taxon>
        <taxon>Menopon</taxon>
    </lineage>
</organism>
<evidence type="ECO:0000256" key="3">
    <source>
        <dbReference type="ARBA" id="ARBA00023125"/>
    </source>
</evidence>
<dbReference type="PROSITE" id="PS00658">
    <property type="entry name" value="FORK_HEAD_2"/>
    <property type="match status" value="1"/>
</dbReference>
<protein>
    <recommendedName>
        <fullName evidence="8">Fork-head domain-containing protein</fullName>
    </recommendedName>
</protein>
<evidence type="ECO:0000256" key="5">
    <source>
        <dbReference type="ARBA" id="ARBA00023242"/>
    </source>
</evidence>
<feature type="region of interest" description="Disordered" evidence="7">
    <location>
        <begin position="1"/>
        <end position="35"/>
    </location>
</feature>
<evidence type="ECO:0000259" key="8">
    <source>
        <dbReference type="PROSITE" id="PS50039"/>
    </source>
</evidence>
<comment type="subcellular location">
    <subcellularLocation>
        <location evidence="1 6">Nucleus</location>
    </subcellularLocation>
</comment>
<keyword evidence="2" id="KW-0805">Transcription regulation</keyword>
<dbReference type="CDD" id="cd00059">
    <property type="entry name" value="FH_FOX"/>
    <property type="match status" value="1"/>
</dbReference>
<dbReference type="PANTHER" id="PTHR13962">
    <property type="entry name" value="FORKHEAD BOX PROTEIN N3-LIKE PROTEIN-RELATED"/>
    <property type="match status" value="1"/>
</dbReference>
<reference evidence="9" key="1">
    <citation type="journal article" date="2024" name="Gigascience">
        <title>Chromosome-level genome of the poultry shaft louse Menopon gallinae provides insight into the host-switching and adaptive evolution of parasitic lice.</title>
        <authorList>
            <person name="Xu Y."/>
            <person name="Ma L."/>
            <person name="Liu S."/>
            <person name="Liang Y."/>
            <person name="Liu Q."/>
            <person name="He Z."/>
            <person name="Tian L."/>
            <person name="Duan Y."/>
            <person name="Cai W."/>
            <person name="Li H."/>
            <person name="Song F."/>
        </authorList>
    </citation>
    <scope>NUCLEOTIDE SEQUENCE</scope>
    <source>
        <strain evidence="9">Cailab_2023a</strain>
    </source>
</reference>
<dbReference type="Pfam" id="PF00250">
    <property type="entry name" value="Forkhead"/>
    <property type="match status" value="1"/>
</dbReference>
<feature type="compositionally biased region" description="Polar residues" evidence="7">
    <location>
        <begin position="412"/>
        <end position="425"/>
    </location>
</feature>
<dbReference type="InterPro" id="IPR030456">
    <property type="entry name" value="TF_fork_head_CS_2"/>
</dbReference>
<dbReference type="PROSITE" id="PS50039">
    <property type="entry name" value="FORK_HEAD_3"/>
    <property type="match status" value="1"/>
</dbReference>
<dbReference type="InterPro" id="IPR036390">
    <property type="entry name" value="WH_DNA-bd_sf"/>
</dbReference>
<feature type="region of interest" description="Disordered" evidence="7">
    <location>
        <begin position="412"/>
        <end position="442"/>
    </location>
</feature>
<dbReference type="GO" id="GO:0003700">
    <property type="term" value="F:DNA-binding transcription factor activity"/>
    <property type="evidence" value="ECO:0007669"/>
    <property type="project" value="InterPro"/>
</dbReference>
<dbReference type="SMART" id="SM00339">
    <property type="entry name" value="FH"/>
    <property type="match status" value="1"/>
</dbReference>
<keyword evidence="4" id="KW-0804">Transcription</keyword>
<dbReference type="Gene3D" id="1.10.10.10">
    <property type="entry name" value="Winged helix-like DNA-binding domain superfamily/Winged helix DNA-binding domain"/>
    <property type="match status" value="1"/>
</dbReference>
<feature type="compositionally biased region" description="Low complexity" evidence="7">
    <location>
        <begin position="426"/>
        <end position="435"/>
    </location>
</feature>
<dbReference type="PANTHER" id="PTHR13962:SF17">
    <property type="entry name" value="FORKHEAD BOX PROTEIN N4"/>
    <property type="match status" value="1"/>
</dbReference>
<evidence type="ECO:0000256" key="1">
    <source>
        <dbReference type="ARBA" id="ARBA00004123"/>
    </source>
</evidence>
<dbReference type="PRINTS" id="PR00053">
    <property type="entry name" value="FORKHEAD"/>
</dbReference>
<evidence type="ECO:0000313" key="9">
    <source>
        <dbReference type="EMBL" id="KAL0273355.1"/>
    </source>
</evidence>
<evidence type="ECO:0000256" key="7">
    <source>
        <dbReference type="SAM" id="MobiDB-lite"/>
    </source>
</evidence>
<feature type="domain" description="Fork-head" evidence="8">
    <location>
        <begin position="459"/>
        <end position="559"/>
    </location>
</feature>
<feature type="compositionally biased region" description="Basic and acidic residues" evidence="7">
    <location>
        <begin position="12"/>
        <end position="35"/>
    </location>
</feature>
<keyword evidence="3 6" id="KW-0238">DNA-binding</keyword>
<proteinExistence type="predicted"/>
<dbReference type="InterPro" id="IPR001766">
    <property type="entry name" value="Fork_head_dom"/>
</dbReference>
<accession>A0AAW2HVT5</accession>
<dbReference type="GO" id="GO:0000987">
    <property type="term" value="F:cis-regulatory region sequence-specific DNA binding"/>
    <property type="evidence" value="ECO:0007669"/>
    <property type="project" value="TreeGrafter"/>
</dbReference>